<reference evidence="1" key="1">
    <citation type="journal article" date="2021" name="Proc. Natl. Acad. Sci. U.S.A.">
        <title>A Catalog of Tens of Thousands of Viruses from Human Metagenomes Reveals Hidden Associations with Chronic Diseases.</title>
        <authorList>
            <person name="Tisza M.J."/>
            <person name="Buck C.B."/>
        </authorList>
    </citation>
    <scope>NUCLEOTIDE SEQUENCE</scope>
    <source>
        <strain evidence="1">CtBCr48</strain>
    </source>
</reference>
<name>A0A8S5SH77_9CAUD</name>
<organism evidence="1">
    <name type="scientific">Siphoviridae sp. ctBCr48</name>
    <dbReference type="NCBI Taxonomy" id="2827802"/>
    <lineage>
        <taxon>Viruses</taxon>
        <taxon>Duplodnaviria</taxon>
        <taxon>Heunggongvirae</taxon>
        <taxon>Uroviricota</taxon>
        <taxon>Caudoviricetes</taxon>
    </lineage>
</organism>
<proteinExistence type="predicted"/>
<accession>A0A8S5SH77</accession>
<dbReference type="EMBL" id="BK032595">
    <property type="protein sequence ID" value="DAF50369.1"/>
    <property type="molecule type" value="Genomic_DNA"/>
</dbReference>
<protein>
    <submittedName>
        <fullName evidence="1">Uncharacterized protein</fullName>
    </submittedName>
</protein>
<sequence>MLKVTQKEIKEFPAVDITTWGEEKLGALPSLEEIAYSIGAYGCNGKILHGKDGEFYKITSRSTNLFKF</sequence>
<evidence type="ECO:0000313" key="1">
    <source>
        <dbReference type="EMBL" id="DAF50369.1"/>
    </source>
</evidence>